<comment type="caution">
    <text evidence="1">The sequence shown here is derived from an EMBL/GenBank/DDBJ whole genome shotgun (WGS) entry which is preliminary data.</text>
</comment>
<dbReference type="AlphaFoldDB" id="A0A3M7R766"/>
<proteinExistence type="predicted"/>
<organism evidence="1 2">
    <name type="scientific">Brachionus plicatilis</name>
    <name type="common">Marine rotifer</name>
    <name type="synonym">Brachionus muelleri</name>
    <dbReference type="NCBI Taxonomy" id="10195"/>
    <lineage>
        <taxon>Eukaryota</taxon>
        <taxon>Metazoa</taxon>
        <taxon>Spiralia</taxon>
        <taxon>Gnathifera</taxon>
        <taxon>Rotifera</taxon>
        <taxon>Eurotatoria</taxon>
        <taxon>Monogononta</taxon>
        <taxon>Pseudotrocha</taxon>
        <taxon>Ploima</taxon>
        <taxon>Brachionidae</taxon>
        <taxon>Brachionus</taxon>
    </lineage>
</organism>
<evidence type="ECO:0000313" key="2">
    <source>
        <dbReference type="Proteomes" id="UP000276133"/>
    </source>
</evidence>
<name>A0A3M7R766_BRAPC</name>
<reference evidence="1 2" key="1">
    <citation type="journal article" date="2018" name="Sci. Rep.">
        <title>Genomic signatures of local adaptation to the degree of environmental predictability in rotifers.</title>
        <authorList>
            <person name="Franch-Gras L."/>
            <person name="Hahn C."/>
            <person name="Garcia-Roger E.M."/>
            <person name="Carmona M.J."/>
            <person name="Serra M."/>
            <person name="Gomez A."/>
        </authorList>
    </citation>
    <scope>NUCLEOTIDE SEQUENCE [LARGE SCALE GENOMIC DNA]</scope>
    <source>
        <strain evidence="1">HYR1</strain>
    </source>
</reference>
<dbReference type="EMBL" id="REGN01004083">
    <property type="protein sequence ID" value="RNA19244.1"/>
    <property type="molecule type" value="Genomic_DNA"/>
</dbReference>
<sequence length="128" mass="14848">MTKSFTSINFIITTNRLKLDRIIGISCDALRIELKQKYEKINFKMTIYTSTRKGKSSPLINKLFLKVSGCIDNQNVRCIKQINTSSLETIRKLLYLKLLSLNLIAILIRIRIELIYPNCDANRYISKC</sequence>
<keyword evidence="2" id="KW-1185">Reference proteome</keyword>
<dbReference type="Proteomes" id="UP000276133">
    <property type="component" value="Unassembled WGS sequence"/>
</dbReference>
<evidence type="ECO:0000313" key="1">
    <source>
        <dbReference type="EMBL" id="RNA19244.1"/>
    </source>
</evidence>
<gene>
    <name evidence="1" type="ORF">BpHYR1_048099</name>
</gene>
<accession>A0A3M7R766</accession>
<protein>
    <submittedName>
        <fullName evidence="1">Uncharacterized protein</fullName>
    </submittedName>
</protein>